<feature type="transmembrane region" description="Helical" evidence="7">
    <location>
        <begin position="43"/>
        <end position="65"/>
    </location>
</feature>
<accession>I4EHW4</accession>
<evidence type="ECO:0000256" key="5">
    <source>
        <dbReference type="ARBA" id="ARBA00023136"/>
    </source>
</evidence>
<reference evidence="8 9" key="1">
    <citation type="journal article" date="2012" name="ISME J.">
        <title>Nitrification expanded: discovery, physiology and genomics of a nitrite-oxidizing bacterium from the phylum Chloroflexi.</title>
        <authorList>
            <person name="Sorokin D.Y."/>
            <person name="Lucker S."/>
            <person name="Vejmelkova D."/>
            <person name="Kostrikina N.A."/>
            <person name="Kleerebezem R."/>
            <person name="Rijpstra W.I."/>
            <person name="Damste J.S."/>
            <person name="Le Paslier D."/>
            <person name="Muyzer G."/>
            <person name="Wagner M."/>
            <person name="van Loosdrecht M.C."/>
            <person name="Daims H."/>
        </authorList>
    </citation>
    <scope>NUCLEOTIDE SEQUENCE [LARGE SCALE GENOMIC DNA]</scope>
    <source>
        <strain evidence="9">none</strain>
    </source>
</reference>
<feature type="region of interest" description="Disordered" evidence="6">
    <location>
        <begin position="387"/>
        <end position="421"/>
    </location>
</feature>
<keyword evidence="2" id="KW-1003">Cell membrane</keyword>
<dbReference type="AlphaFoldDB" id="I4EHW4"/>
<evidence type="ECO:0000256" key="7">
    <source>
        <dbReference type="SAM" id="Phobius"/>
    </source>
</evidence>
<evidence type="ECO:0000256" key="4">
    <source>
        <dbReference type="ARBA" id="ARBA00022989"/>
    </source>
</evidence>
<keyword evidence="4 7" id="KW-1133">Transmembrane helix</keyword>
<dbReference type="GO" id="GO:0005886">
    <property type="term" value="C:plasma membrane"/>
    <property type="evidence" value="ECO:0007669"/>
    <property type="project" value="UniProtKB-SubCell"/>
</dbReference>
<gene>
    <name evidence="8" type="ORF">NITHO_3290004</name>
</gene>
<protein>
    <submittedName>
        <fullName evidence="8">Ribonuclease BN</fullName>
    </submittedName>
</protein>
<feature type="transmembrane region" description="Helical" evidence="7">
    <location>
        <begin position="231"/>
        <end position="253"/>
    </location>
</feature>
<proteinExistence type="predicted"/>
<feature type="transmembrane region" description="Helical" evidence="7">
    <location>
        <begin position="198"/>
        <end position="219"/>
    </location>
</feature>
<feature type="compositionally biased region" description="Polar residues" evidence="6">
    <location>
        <begin position="395"/>
        <end position="421"/>
    </location>
</feature>
<comment type="caution">
    <text evidence="8">The sequence shown here is derived from an EMBL/GenBank/DDBJ whole genome shotgun (WGS) entry which is preliminary data.</text>
</comment>
<evidence type="ECO:0000256" key="3">
    <source>
        <dbReference type="ARBA" id="ARBA00022692"/>
    </source>
</evidence>
<dbReference type="NCBIfam" id="TIGR00765">
    <property type="entry name" value="yihY_not_rbn"/>
    <property type="match status" value="1"/>
</dbReference>
<evidence type="ECO:0000256" key="1">
    <source>
        <dbReference type="ARBA" id="ARBA00004651"/>
    </source>
</evidence>
<dbReference type="OrthoDB" id="9775903at2"/>
<feature type="region of interest" description="Disordered" evidence="6">
    <location>
        <begin position="305"/>
        <end position="362"/>
    </location>
</feature>
<keyword evidence="9" id="KW-1185">Reference proteome</keyword>
<comment type="subcellular location">
    <subcellularLocation>
        <location evidence="1">Cell membrane</location>
        <topology evidence="1">Multi-pass membrane protein</topology>
    </subcellularLocation>
</comment>
<dbReference type="InterPro" id="IPR017039">
    <property type="entry name" value="Virul_fac_BrkB"/>
</dbReference>
<dbReference type="PANTHER" id="PTHR30213:SF0">
    <property type="entry name" value="UPF0761 MEMBRANE PROTEIN YIHY"/>
    <property type="match status" value="1"/>
</dbReference>
<name>I4EHW4_9BACT</name>
<dbReference type="Pfam" id="PF03631">
    <property type="entry name" value="Virul_fac_BrkB"/>
    <property type="match status" value="1"/>
</dbReference>
<dbReference type="RefSeq" id="WP_008478334.1">
    <property type="nucleotide sequence ID" value="NZ_CAGS01000256.1"/>
</dbReference>
<feature type="transmembrane region" description="Helical" evidence="7">
    <location>
        <begin position="155"/>
        <end position="178"/>
    </location>
</feature>
<keyword evidence="3 7" id="KW-0812">Transmembrane</keyword>
<evidence type="ECO:0000256" key="2">
    <source>
        <dbReference type="ARBA" id="ARBA00022475"/>
    </source>
</evidence>
<dbReference type="PANTHER" id="PTHR30213">
    <property type="entry name" value="INNER MEMBRANE PROTEIN YHJD"/>
    <property type="match status" value="1"/>
</dbReference>
<dbReference type="EMBL" id="CAGS01000256">
    <property type="protein sequence ID" value="CCF84276.1"/>
    <property type="molecule type" value="Genomic_DNA"/>
</dbReference>
<feature type="transmembrane region" description="Helical" evidence="7">
    <location>
        <begin position="259"/>
        <end position="284"/>
    </location>
</feature>
<organism evidence="8 9">
    <name type="scientific">Nitrolancea hollandica Lb</name>
    <dbReference type="NCBI Taxonomy" id="1129897"/>
    <lineage>
        <taxon>Bacteria</taxon>
        <taxon>Pseudomonadati</taxon>
        <taxon>Thermomicrobiota</taxon>
        <taxon>Thermomicrobia</taxon>
        <taxon>Sphaerobacterales</taxon>
        <taxon>Sphaerobacterineae</taxon>
        <taxon>Sphaerobacteraceae</taxon>
        <taxon>Nitrolancea</taxon>
    </lineage>
</organism>
<sequence>MGATAAPREHGIKRLRQLPARHLALRLFKKFQDDDTTGLGAEIAYNLIFAIPAFLLFMVTLAAVVNKFIGVPVADSLIALIDQRAPTETRPLLDALVQGVLQQVNGLAVSIGAFVTIILALWGGSGGMDTVIKAFNRAYGVKETRSFVRQKATSIGLTVLSAVLVVAAFVLFVFGGTIGSWVANLFRLGSVFTLVWNLLRWPLAIIFIMFMLAVVYYLGPNIKQSFRWISPGSAVATILWIATLLLFKFYLLVSNPGSAYGAAGSVLVLLFFLYVSGIIVVFGAEINAVLEKRADLKTIQDLAHHPEKVESPEEHAKAKQRAEQITQGQEPAGAHSGHPKEQAENATITPEQPPHPPCEPSRKQRILGIVGAAIVMVALGWLVNRHDSRRPKSPPSSITHHTPAACTTNQTANPNSSTELA</sequence>
<feature type="compositionally biased region" description="Basic and acidic residues" evidence="6">
    <location>
        <begin position="305"/>
        <end position="322"/>
    </location>
</feature>
<evidence type="ECO:0000313" key="8">
    <source>
        <dbReference type="EMBL" id="CCF84276.1"/>
    </source>
</evidence>
<evidence type="ECO:0000256" key="6">
    <source>
        <dbReference type="SAM" id="MobiDB-lite"/>
    </source>
</evidence>
<keyword evidence="5 7" id="KW-0472">Membrane</keyword>
<evidence type="ECO:0000313" key="9">
    <source>
        <dbReference type="Proteomes" id="UP000004221"/>
    </source>
</evidence>
<dbReference type="Proteomes" id="UP000004221">
    <property type="component" value="Unassembled WGS sequence"/>
</dbReference>
<feature type="transmembrane region" description="Helical" evidence="7">
    <location>
        <begin position="366"/>
        <end position="383"/>
    </location>
</feature>